<sequence>MDFRLGHPAHKIVNKVMSACSLPQNIGQVFVNLVKWQRVIACLLLCLNPESLSLLLLYILIYGTVLSNIFPLSLPSSPPSELVQSLMLVHCWASCPDDRRSTNGYGIFFGGNLVSWSTSKQKVVSRSSIESEYKGLANAAAELTWIQSLLKELLFPIFSPLFLYCDNLNTTYLAANLVLHSWAKHVEIDYHFIRERVLQEIVDVRFLPFEDQVANILTKALSAQHFLHFRSKLIVIYLSICLRGDVK</sequence>
<protein>
    <submittedName>
        <fullName evidence="1">Retrovirus-related Pol polyprotein from transposon RE1</fullName>
    </submittedName>
</protein>
<reference evidence="1 2" key="1">
    <citation type="journal article" date="2018" name="PLoS Genet.">
        <title>Population sequencing reveals clonal diversity and ancestral inbreeding in the grapevine cultivar Chardonnay.</title>
        <authorList>
            <person name="Roach M.J."/>
            <person name="Johnson D.L."/>
            <person name="Bohlmann J."/>
            <person name="van Vuuren H.J."/>
            <person name="Jones S.J."/>
            <person name="Pretorius I.S."/>
            <person name="Schmidt S.A."/>
            <person name="Borneman A.R."/>
        </authorList>
    </citation>
    <scope>NUCLEOTIDE SEQUENCE [LARGE SCALE GENOMIC DNA]</scope>
    <source>
        <strain evidence="2">cv. Chardonnay</strain>
        <tissue evidence="1">Leaf</tissue>
    </source>
</reference>
<dbReference type="CDD" id="cd09272">
    <property type="entry name" value="RNase_HI_RT_Ty1"/>
    <property type="match status" value="1"/>
</dbReference>
<dbReference type="Proteomes" id="UP000288805">
    <property type="component" value="Unassembled WGS sequence"/>
</dbReference>
<name>A0A438BS44_VITVI</name>
<accession>A0A438BS44</accession>
<dbReference type="PANTHER" id="PTHR11439:SF455">
    <property type="entry name" value="RLK (RECEPTOR-LIKE PROTEIN KINASE) 8, PUTATIVE-RELATED"/>
    <property type="match status" value="1"/>
</dbReference>
<comment type="caution">
    <text evidence="1">The sequence shown here is derived from an EMBL/GenBank/DDBJ whole genome shotgun (WGS) entry which is preliminary data.</text>
</comment>
<dbReference type="EMBL" id="QGNW01002645">
    <property type="protein sequence ID" value="RVW13767.1"/>
    <property type="molecule type" value="Genomic_DNA"/>
</dbReference>
<gene>
    <name evidence="1" type="primary">RE1_2283</name>
    <name evidence="1" type="ORF">CK203_083645</name>
</gene>
<evidence type="ECO:0000313" key="2">
    <source>
        <dbReference type="Proteomes" id="UP000288805"/>
    </source>
</evidence>
<dbReference type="AlphaFoldDB" id="A0A438BS44"/>
<dbReference type="PANTHER" id="PTHR11439">
    <property type="entry name" value="GAG-POL-RELATED RETROTRANSPOSON"/>
    <property type="match status" value="1"/>
</dbReference>
<proteinExistence type="predicted"/>
<organism evidence="1 2">
    <name type="scientific">Vitis vinifera</name>
    <name type="common">Grape</name>
    <dbReference type="NCBI Taxonomy" id="29760"/>
    <lineage>
        <taxon>Eukaryota</taxon>
        <taxon>Viridiplantae</taxon>
        <taxon>Streptophyta</taxon>
        <taxon>Embryophyta</taxon>
        <taxon>Tracheophyta</taxon>
        <taxon>Spermatophyta</taxon>
        <taxon>Magnoliopsida</taxon>
        <taxon>eudicotyledons</taxon>
        <taxon>Gunneridae</taxon>
        <taxon>Pentapetalae</taxon>
        <taxon>rosids</taxon>
        <taxon>Vitales</taxon>
        <taxon>Vitaceae</taxon>
        <taxon>Viteae</taxon>
        <taxon>Vitis</taxon>
    </lineage>
</organism>
<evidence type="ECO:0000313" key="1">
    <source>
        <dbReference type="EMBL" id="RVW13767.1"/>
    </source>
</evidence>